<dbReference type="InterPro" id="IPR029033">
    <property type="entry name" value="His_PPase_superfam"/>
</dbReference>
<dbReference type="InterPro" id="IPR033379">
    <property type="entry name" value="Acid_Pase_AS"/>
</dbReference>
<sequence>MKTSLASSAAVSLFILASAGASAAETGPLPGVHSEELMNVVVVSRHGVRSPTQSAEKLESWSSKKWPNFGVDPGILTKRGYYLVERTWALNRTRAPFTYGTCPKPDDVQIIADTDERTIATAKALNEGLYPGCGYQVRTTDKKHSALFSPLKAKVCKIEYPKELAEKLTERAAGFSKIYGSEIAEVEKILGRELTGKMRGKASKHKVGYEGAPYSAASITEIFALEWGQFPGQKAGWGVLDWPGIMQLMPLRVGVFTALNRDMEVAAYKGSALAKKIIDSLDHGPKYTYLVGHDTNLANLGALFDLNWKLPNRAKNENTPGGYLTFEKWLVNGEAEIRVYYSALTPEQMNAETVTEPTADFEILPRGVKFDEWKKASSRFLFSKCIEDGAL</sequence>
<dbReference type="PROSITE" id="PS00616">
    <property type="entry name" value="HIS_ACID_PHOSPHAT_1"/>
    <property type="match status" value="1"/>
</dbReference>
<feature type="chain" id="PRO_5027100234" evidence="1">
    <location>
        <begin position="24"/>
        <end position="391"/>
    </location>
</feature>
<gene>
    <name evidence="2" type="ORF">E5987_07065</name>
</gene>
<evidence type="ECO:0000313" key="3">
    <source>
        <dbReference type="Proteomes" id="UP000472580"/>
    </source>
</evidence>
<dbReference type="CDD" id="cd07061">
    <property type="entry name" value="HP_HAP_like"/>
    <property type="match status" value="1"/>
</dbReference>
<dbReference type="Gene3D" id="3.40.50.1240">
    <property type="entry name" value="Phosphoglycerate mutase-like"/>
    <property type="match status" value="2"/>
</dbReference>
<dbReference type="OrthoDB" id="395886at2"/>
<dbReference type="Pfam" id="PF00328">
    <property type="entry name" value="His_Phos_2"/>
    <property type="match status" value="1"/>
</dbReference>
<organism evidence="2 3">
    <name type="scientific">Parasutterella muris</name>
    <dbReference type="NCBI Taxonomy" id="2565572"/>
    <lineage>
        <taxon>Bacteria</taxon>
        <taxon>Pseudomonadati</taxon>
        <taxon>Pseudomonadota</taxon>
        <taxon>Betaproteobacteria</taxon>
        <taxon>Burkholderiales</taxon>
        <taxon>Sutterellaceae</taxon>
        <taxon>Parasutterella</taxon>
    </lineage>
</organism>
<dbReference type="AlphaFoldDB" id="A0A6L6YJW3"/>
<reference evidence="2 3" key="1">
    <citation type="submission" date="2019-12" db="EMBL/GenBank/DDBJ databases">
        <title>Microbes associate with the intestines of laboratory mice.</title>
        <authorList>
            <person name="Navarre W."/>
            <person name="Wong E."/>
        </authorList>
    </citation>
    <scope>NUCLEOTIDE SEQUENCE [LARGE SCALE GENOMIC DNA]</scope>
    <source>
        <strain evidence="2 3">NM82_D38</strain>
    </source>
</reference>
<keyword evidence="3" id="KW-1185">Reference proteome</keyword>
<comment type="caution">
    <text evidence="2">The sequence shown here is derived from an EMBL/GenBank/DDBJ whole genome shotgun (WGS) entry which is preliminary data.</text>
</comment>
<evidence type="ECO:0000313" key="2">
    <source>
        <dbReference type="EMBL" id="MVX56968.1"/>
    </source>
</evidence>
<dbReference type="InterPro" id="IPR000560">
    <property type="entry name" value="His_Pase_clade-2"/>
</dbReference>
<dbReference type="RefSeq" id="WP_160335400.1">
    <property type="nucleotide sequence ID" value="NZ_CALPCR010000001.1"/>
</dbReference>
<name>A0A6L6YJW3_9BURK</name>
<keyword evidence="1" id="KW-0732">Signal</keyword>
<accession>A0A6L6YJW3</accession>
<feature type="signal peptide" evidence="1">
    <location>
        <begin position="1"/>
        <end position="23"/>
    </location>
</feature>
<dbReference type="Proteomes" id="UP000472580">
    <property type="component" value="Unassembled WGS sequence"/>
</dbReference>
<dbReference type="SUPFAM" id="SSF53254">
    <property type="entry name" value="Phosphoglycerate mutase-like"/>
    <property type="match status" value="1"/>
</dbReference>
<proteinExistence type="predicted"/>
<dbReference type="EMBL" id="WSRP01000019">
    <property type="protein sequence ID" value="MVX56968.1"/>
    <property type="molecule type" value="Genomic_DNA"/>
</dbReference>
<evidence type="ECO:0000256" key="1">
    <source>
        <dbReference type="SAM" id="SignalP"/>
    </source>
</evidence>
<protein>
    <submittedName>
        <fullName evidence="2">Histidine-type phosphatase</fullName>
    </submittedName>
</protein>